<keyword evidence="2" id="KW-1003">Cell membrane</keyword>
<dbReference type="PANTHER" id="PTHR33908:SF3">
    <property type="entry name" value="UNDECAPRENYL PHOSPHATE-ALPHA-4-AMINO-4-DEOXY-L-ARABINOSE ARABINOSYL TRANSFERASE"/>
    <property type="match status" value="1"/>
</dbReference>
<evidence type="ECO:0000256" key="3">
    <source>
        <dbReference type="ARBA" id="ARBA00022676"/>
    </source>
</evidence>
<gene>
    <name evidence="10" type="ORF">UU02_C0033G0007</name>
</gene>
<feature type="transmembrane region" description="Helical" evidence="8">
    <location>
        <begin position="209"/>
        <end position="226"/>
    </location>
</feature>
<comment type="caution">
    <text evidence="10">The sequence shown here is derived from an EMBL/GenBank/DDBJ whole genome shotgun (WGS) entry which is preliminary data.</text>
</comment>
<protein>
    <recommendedName>
        <fullName evidence="9">Glycosyltransferase RgtA/B/C/D-like domain-containing protein</fullName>
    </recommendedName>
</protein>
<keyword evidence="6 8" id="KW-1133">Transmembrane helix</keyword>
<feature type="transmembrane region" description="Helical" evidence="8">
    <location>
        <begin position="321"/>
        <end position="340"/>
    </location>
</feature>
<evidence type="ECO:0000256" key="6">
    <source>
        <dbReference type="ARBA" id="ARBA00022989"/>
    </source>
</evidence>
<name>A0A0G0SDQ4_9BACT</name>
<feature type="transmembrane region" description="Helical" evidence="8">
    <location>
        <begin position="346"/>
        <end position="365"/>
    </location>
</feature>
<feature type="transmembrane region" description="Helical" evidence="8">
    <location>
        <begin position="95"/>
        <end position="113"/>
    </location>
</feature>
<evidence type="ECO:0000313" key="11">
    <source>
        <dbReference type="Proteomes" id="UP000034293"/>
    </source>
</evidence>
<evidence type="ECO:0000256" key="8">
    <source>
        <dbReference type="SAM" id="Phobius"/>
    </source>
</evidence>
<feature type="transmembrane region" description="Helical" evidence="8">
    <location>
        <begin position="179"/>
        <end position="200"/>
    </location>
</feature>
<evidence type="ECO:0000256" key="7">
    <source>
        <dbReference type="ARBA" id="ARBA00023136"/>
    </source>
</evidence>
<keyword evidence="7 8" id="KW-0472">Membrane</keyword>
<accession>A0A0G0SDQ4</accession>
<dbReference type="InterPro" id="IPR038731">
    <property type="entry name" value="RgtA/B/C-like"/>
</dbReference>
<dbReference type="InterPro" id="IPR050297">
    <property type="entry name" value="LipidA_mod_glycosyltrf_83"/>
</dbReference>
<keyword evidence="3" id="KW-0328">Glycosyltransferase</keyword>
<sequence length="497" mass="57531">MKYIKTITLTLIVALSAFLRIYKLDQIPASLNWDEVDAGYNAYTIANWGVDEWGVKFPLVFQSFYDDKHPVHIYITSVFIKFLGLSDFNTRLPSAIFGSLGVLVIFFLAKYLFKKDLPAYFAAIFLAISPYHLQFSRGLWEVNFAFFFFIFGLLFFFLGKEKNQWYFPVSFLGFGLSMYSYHSSKIVIPPMIILLCVLYFKDLMKNKKAFLASFLVLAIFVIGFIYNPKLLGFARVEQNRFSDEIIKATALYKKTGNKYLGTAEIATGNYIKYFSLDYLFIHGDQNPRNSVKVFGELYKIDAILFGIGLLFMIIKPRKVWLVLAAWVALAPIPGALSGFTPNAARGLFMMGSVQLVAAYGLFSLVNLFKNKLIQGIVVTAVFIPLFWESSSYLKYYYSEYAKKDAIEWQYGMKQIAIYIKDHPYYDRVYMTKERQQPYIFVLNYLKYPVRNFLNTVQYDESRSKSYNVARSFGKFQFSDWNTVESYPVLPTDQTLTF</sequence>
<dbReference type="Pfam" id="PF13231">
    <property type="entry name" value="PMT_2"/>
    <property type="match status" value="1"/>
</dbReference>
<dbReference type="GO" id="GO:0009103">
    <property type="term" value="P:lipopolysaccharide biosynthetic process"/>
    <property type="evidence" value="ECO:0007669"/>
    <property type="project" value="UniProtKB-ARBA"/>
</dbReference>
<reference evidence="10 11" key="1">
    <citation type="journal article" date="2015" name="Nature">
        <title>rRNA introns, odd ribosomes, and small enigmatic genomes across a large radiation of phyla.</title>
        <authorList>
            <person name="Brown C.T."/>
            <person name="Hug L.A."/>
            <person name="Thomas B.C."/>
            <person name="Sharon I."/>
            <person name="Castelle C.J."/>
            <person name="Singh A."/>
            <person name="Wilkins M.J."/>
            <person name="Williams K.H."/>
            <person name="Banfield J.F."/>
        </authorList>
    </citation>
    <scope>NUCLEOTIDE SEQUENCE [LARGE SCALE GENOMIC DNA]</scope>
</reference>
<dbReference type="EMBL" id="LBZA01000033">
    <property type="protein sequence ID" value="KKR63068.1"/>
    <property type="molecule type" value="Genomic_DNA"/>
</dbReference>
<organism evidence="10 11">
    <name type="scientific">Candidatus Woesebacteria bacterium GW2011_GWA1_40_43</name>
    <dbReference type="NCBI Taxonomy" id="1618553"/>
    <lineage>
        <taxon>Bacteria</taxon>
        <taxon>Candidatus Woeseibacteriota</taxon>
    </lineage>
</organism>
<evidence type="ECO:0000259" key="9">
    <source>
        <dbReference type="Pfam" id="PF13231"/>
    </source>
</evidence>
<keyword evidence="5 8" id="KW-0812">Transmembrane</keyword>
<dbReference type="AlphaFoldDB" id="A0A0G0SDQ4"/>
<proteinExistence type="predicted"/>
<evidence type="ECO:0000256" key="4">
    <source>
        <dbReference type="ARBA" id="ARBA00022679"/>
    </source>
</evidence>
<evidence type="ECO:0000313" key="10">
    <source>
        <dbReference type="EMBL" id="KKR63068.1"/>
    </source>
</evidence>
<dbReference type="GO" id="GO:0010041">
    <property type="term" value="P:response to iron(III) ion"/>
    <property type="evidence" value="ECO:0007669"/>
    <property type="project" value="TreeGrafter"/>
</dbReference>
<evidence type="ECO:0000256" key="5">
    <source>
        <dbReference type="ARBA" id="ARBA00022692"/>
    </source>
</evidence>
<dbReference type="PANTHER" id="PTHR33908">
    <property type="entry name" value="MANNOSYLTRANSFERASE YKCB-RELATED"/>
    <property type="match status" value="1"/>
</dbReference>
<dbReference type="GO" id="GO:0005886">
    <property type="term" value="C:plasma membrane"/>
    <property type="evidence" value="ECO:0007669"/>
    <property type="project" value="UniProtKB-SubCell"/>
</dbReference>
<keyword evidence="4" id="KW-0808">Transferase</keyword>
<feature type="domain" description="Glycosyltransferase RgtA/B/C/D-like" evidence="9">
    <location>
        <begin position="67"/>
        <end position="221"/>
    </location>
</feature>
<evidence type="ECO:0000256" key="1">
    <source>
        <dbReference type="ARBA" id="ARBA00004651"/>
    </source>
</evidence>
<comment type="subcellular location">
    <subcellularLocation>
        <location evidence="1">Cell membrane</location>
        <topology evidence="1">Multi-pass membrane protein</topology>
    </subcellularLocation>
</comment>
<dbReference type="GO" id="GO:0016763">
    <property type="term" value="F:pentosyltransferase activity"/>
    <property type="evidence" value="ECO:0007669"/>
    <property type="project" value="TreeGrafter"/>
</dbReference>
<evidence type="ECO:0000256" key="2">
    <source>
        <dbReference type="ARBA" id="ARBA00022475"/>
    </source>
</evidence>
<dbReference type="Proteomes" id="UP000034293">
    <property type="component" value="Unassembled WGS sequence"/>
</dbReference>
<feature type="transmembrane region" description="Helical" evidence="8">
    <location>
        <begin position="297"/>
        <end position="314"/>
    </location>
</feature>
<feature type="transmembrane region" description="Helical" evidence="8">
    <location>
        <begin position="142"/>
        <end position="159"/>
    </location>
</feature>